<feature type="domain" description="DUF4015" evidence="1">
    <location>
        <begin position="7"/>
        <end position="77"/>
    </location>
</feature>
<comment type="caution">
    <text evidence="2">The sequence shown here is derived from an EMBL/GenBank/DDBJ whole genome shotgun (WGS) entry which is preliminary data.</text>
</comment>
<dbReference type="InterPro" id="IPR017853">
    <property type="entry name" value="GH"/>
</dbReference>
<feature type="domain" description="DUF4015" evidence="1">
    <location>
        <begin position="83"/>
        <end position="282"/>
    </location>
</feature>
<sequence length="296" mass="33076">MTTVTKAVYVNFTAARDADRMNRISSLVQRTELNSLVIDVRSDGGALLHARDEETRARLGALREAGIYLIARVVAFKGGPGGWYDPGSEVRWREIAEISLRAFDVGFDEVNYDYVRYGAAREPRSRTPVRERAPTIRAFFEYLRAEVGDAASRPISADLFGITLLGPLDGVGQRLEDAVELFDYVMPMPYPSHWEPGSFGLANPAHHPYETVHASLSAGWRRVADLPGRIALLRSWIQAFDLDSSRPMRRYKYTPWHIQEQIRAIEDAGCAGFAAWNPRSSYEAGAFVTAWPGNPA</sequence>
<dbReference type="Pfam" id="PF13200">
    <property type="entry name" value="DUF4015"/>
    <property type="match status" value="2"/>
</dbReference>
<accession>A0A150PHQ5</accession>
<evidence type="ECO:0000313" key="2">
    <source>
        <dbReference type="EMBL" id="KYF55217.1"/>
    </source>
</evidence>
<protein>
    <recommendedName>
        <fullName evidence="1">DUF4015 domain-containing protein</fullName>
    </recommendedName>
</protein>
<dbReference type="InterPro" id="IPR025275">
    <property type="entry name" value="DUF4015"/>
</dbReference>
<dbReference type="SUPFAM" id="SSF51445">
    <property type="entry name" value="(Trans)glycosidases"/>
    <property type="match status" value="1"/>
</dbReference>
<evidence type="ECO:0000313" key="3">
    <source>
        <dbReference type="Proteomes" id="UP000075420"/>
    </source>
</evidence>
<gene>
    <name evidence="2" type="ORF">BE08_05700</name>
</gene>
<name>A0A150PHQ5_SORCE</name>
<evidence type="ECO:0000259" key="1">
    <source>
        <dbReference type="Pfam" id="PF13200"/>
    </source>
</evidence>
<dbReference type="Proteomes" id="UP000075420">
    <property type="component" value="Unassembled WGS sequence"/>
</dbReference>
<dbReference type="AlphaFoldDB" id="A0A150PHQ5"/>
<reference evidence="2 3" key="1">
    <citation type="submission" date="2014-02" db="EMBL/GenBank/DDBJ databases">
        <title>The small core and large imbalanced accessory genome model reveals a collaborative survival strategy of Sorangium cellulosum strains in nature.</title>
        <authorList>
            <person name="Han K."/>
            <person name="Peng R."/>
            <person name="Blom J."/>
            <person name="Li Y.-Z."/>
        </authorList>
    </citation>
    <scope>NUCLEOTIDE SEQUENCE [LARGE SCALE GENOMIC DNA]</scope>
    <source>
        <strain evidence="2 3">So0157-25</strain>
    </source>
</reference>
<proteinExistence type="predicted"/>
<organism evidence="2 3">
    <name type="scientific">Sorangium cellulosum</name>
    <name type="common">Polyangium cellulosum</name>
    <dbReference type="NCBI Taxonomy" id="56"/>
    <lineage>
        <taxon>Bacteria</taxon>
        <taxon>Pseudomonadati</taxon>
        <taxon>Myxococcota</taxon>
        <taxon>Polyangia</taxon>
        <taxon>Polyangiales</taxon>
        <taxon>Polyangiaceae</taxon>
        <taxon>Sorangium</taxon>
    </lineage>
</organism>
<dbReference type="EMBL" id="JELY01001597">
    <property type="protein sequence ID" value="KYF55217.1"/>
    <property type="molecule type" value="Genomic_DNA"/>
</dbReference>